<dbReference type="Proteomes" id="UP000291101">
    <property type="component" value="Unassembled WGS sequence"/>
</dbReference>
<name>A0A4V1RMX1_9ACTN</name>
<comment type="catalytic activity">
    <reaction evidence="1">
        <text>D-fructose 6-phosphate + L-glutamine = D-glucosamine 6-phosphate + L-glutamate</text>
        <dbReference type="Rhea" id="RHEA:13237"/>
        <dbReference type="ChEBI" id="CHEBI:29985"/>
        <dbReference type="ChEBI" id="CHEBI:58359"/>
        <dbReference type="ChEBI" id="CHEBI:58725"/>
        <dbReference type="ChEBI" id="CHEBI:61527"/>
        <dbReference type="EC" id="2.6.1.16"/>
    </reaction>
</comment>
<dbReference type="InterPro" id="IPR046348">
    <property type="entry name" value="SIS_dom_sf"/>
</dbReference>
<feature type="domain" description="SIS" evidence="4">
    <location>
        <begin position="31"/>
        <end position="184"/>
    </location>
</feature>
<evidence type="ECO:0000259" key="4">
    <source>
        <dbReference type="PROSITE" id="PS51464"/>
    </source>
</evidence>
<proteinExistence type="predicted"/>
<keyword evidence="6" id="KW-1185">Reference proteome</keyword>
<dbReference type="PANTHER" id="PTHR10937">
    <property type="entry name" value="GLUCOSAMINE--FRUCTOSE-6-PHOSPHATE AMINOTRANSFERASE, ISOMERIZING"/>
    <property type="match status" value="1"/>
</dbReference>
<dbReference type="InterPro" id="IPR001347">
    <property type="entry name" value="SIS_dom"/>
</dbReference>
<dbReference type="GO" id="GO:0097367">
    <property type="term" value="F:carbohydrate derivative binding"/>
    <property type="evidence" value="ECO:0007669"/>
    <property type="project" value="InterPro"/>
</dbReference>
<gene>
    <name evidence="5" type="ORF">EUA94_21195</name>
</gene>
<dbReference type="AlphaFoldDB" id="A0A4V1RMX1"/>
<dbReference type="GO" id="GO:0005829">
    <property type="term" value="C:cytosol"/>
    <property type="evidence" value="ECO:0007669"/>
    <property type="project" value="TreeGrafter"/>
</dbReference>
<dbReference type="RefSeq" id="WP_129428910.1">
    <property type="nucleotide sequence ID" value="NZ_SDWV01000033.1"/>
</dbReference>
<dbReference type="Gene3D" id="3.40.50.10490">
    <property type="entry name" value="Glucose-6-phosphate isomerase like protein, domain 1"/>
    <property type="match status" value="2"/>
</dbReference>
<dbReference type="GO" id="GO:0006487">
    <property type="term" value="P:protein N-linked glycosylation"/>
    <property type="evidence" value="ECO:0007669"/>
    <property type="project" value="TreeGrafter"/>
</dbReference>
<dbReference type="OrthoDB" id="3285577at2"/>
<accession>A0A4V1RMX1</accession>
<evidence type="ECO:0000313" key="5">
    <source>
        <dbReference type="EMBL" id="RYC03837.1"/>
    </source>
</evidence>
<evidence type="ECO:0000256" key="1">
    <source>
        <dbReference type="ARBA" id="ARBA00001031"/>
    </source>
</evidence>
<dbReference type="GO" id="GO:0006047">
    <property type="term" value="P:UDP-N-acetylglucosamine metabolic process"/>
    <property type="evidence" value="ECO:0007669"/>
    <property type="project" value="TreeGrafter"/>
</dbReference>
<evidence type="ECO:0000256" key="2">
    <source>
        <dbReference type="ARBA" id="ARBA00012916"/>
    </source>
</evidence>
<dbReference type="EMBL" id="SDWV01000033">
    <property type="protein sequence ID" value="RYC03837.1"/>
    <property type="molecule type" value="Genomic_DNA"/>
</dbReference>
<dbReference type="GO" id="GO:0004360">
    <property type="term" value="F:glutamine-fructose-6-phosphate transaminase (isomerizing) activity"/>
    <property type="evidence" value="ECO:0007669"/>
    <property type="project" value="UniProtKB-EC"/>
</dbReference>
<dbReference type="EC" id="2.6.1.16" evidence="2"/>
<dbReference type="PROSITE" id="PS51464">
    <property type="entry name" value="SIS"/>
    <property type="match status" value="1"/>
</dbReference>
<organism evidence="5 6">
    <name type="scientific">Nocardioides zhouii</name>
    <dbReference type="NCBI Taxonomy" id="1168729"/>
    <lineage>
        <taxon>Bacteria</taxon>
        <taxon>Bacillati</taxon>
        <taxon>Actinomycetota</taxon>
        <taxon>Actinomycetes</taxon>
        <taxon>Propionibacteriales</taxon>
        <taxon>Nocardioidaceae</taxon>
        <taxon>Nocardioides</taxon>
    </lineage>
</organism>
<dbReference type="GO" id="GO:0006002">
    <property type="term" value="P:fructose 6-phosphate metabolic process"/>
    <property type="evidence" value="ECO:0007669"/>
    <property type="project" value="TreeGrafter"/>
</dbReference>
<reference evidence="5 6" key="1">
    <citation type="submission" date="2019-01" db="EMBL/GenBank/DDBJ databases">
        <title>Novel species of Nocardioides.</title>
        <authorList>
            <person name="Liu Q."/>
            <person name="X Y.-H."/>
        </authorList>
    </citation>
    <scope>NUCLEOTIDE SEQUENCE [LARGE SCALE GENOMIC DNA]</scope>
    <source>
        <strain evidence="5 6">HLT2-9</strain>
    </source>
</reference>
<evidence type="ECO:0000313" key="6">
    <source>
        <dbReference type="Proteomes" id="UP000291101"/>
    </source>
</evidence>
<dbReference type="PANTHER" id="PTHR10937:SF0">
    <property type="entry name" value="GLUTAMINE--FRUCTOSE-6-PHOSPHATE TRANSAMINASE (ISOMERIZING)"/>
    <property type="match status" value="1"/>
</dbReference>
<dbReference type="SUPFAM" id="SSF53697">
    <property type="entry name" value="SIS domain"/>
    <property type="match status" value="1"/>
</dbReference>
<sequence length="343" mass="35139">MSTDLTPFERDIHAQPVALEDLVGHPLDHDARALLGRSWDRVVLTGMGSSHYVALPTWRALVGAGRAAWAVDTGDLLENPGLLTPDTLLVATSQSGASGEVVELLDRIGRGPGVGATIGVAEDTSSPLAQRADVFVPLRSGSEATVSTKSYLNSLVAQSRITDAFLGRTSTDAVLEATISDVEEVIERTDVSGLGEQVLNLDGVRVAAIGKGDSAATALYAGLITKESSKVPMEGYVGGEFRHGPYELAGIGLTAFLYPGGAPDGDQTLPALARDLVASGATVYAVGGEPMPGVHTLAIPTSSGLSALATGAVVAQLVAVSLARANDVVPGAFLYGSKVTTAL</sequence>
<comment type="caution">
    <text evidence="5">The sequence shown here is derived from an EMBL/GenBank/DDBJ whole genome shotgun (WGS) entry which is preliminary data.</text>
</comment>
<evidence type="ECO:0000256" key="3">
    <source>
        <dbReference type="ARBA" id="ARBA00016090"/>
    </source>
</evidence>
<dbReference type="Pfam" id="PF01380">
    <property type="entry name" value="SIS"/>
    <property type="match status" value="1"/>
</dbReference>
<protein>
    <recommendedName>
        <fullName evidence="3">Glutamine--fructose-6-phosphate aminotransferase [isomerizing]</fullName>
        <ecNumber evidence="2">2.6.1.16</ecNumber>
    </recommendedName>
</protein>